<dbReference type="InterPro" id="IPR003523">
    <property type="entry name" value="Transcription_factor_COE"/>
</dbReference>
<dbReference type="InterPro" id="IPR032201">
    <property type="entry name" value="COE_HLH"/>
</dbReference>
<evidence type="ECO:0000256" key="5">
    <source>
        <dbReference type="ARBA" id="ARBA00022833"/>
    </source>
</evidence>
<keyword evidence="15" id="KW-1185">Reference proteome</keyword>
<comment type="similarity">
    <text evidence="2 11">Belongs to the COE family.</text>
</comment>
<dbReference type="FunFam" id="2.60.40.3180:FF:000001">
    <property type="entry name" value="transcription factor COE1 isoform X2"/>
    <property type="match status" value="1"/>
</dbReference>
<keyword evidence="5 11" id="KW-0862">Zinc</keyword>
<keyword evidence="4 11" id="KW-0863">Zinc-finger</keyword>
<evidence type="ECO:0000256" key="12">
    <source>
        <dbReference type="SAM" id="MobiDB-lite"/>
    </source>
</evidence>
<keyword evidence="9 11" id="KW-0804">Transcription</keyword>
<dbReference type="InterPro" id="IPR018350">
    <property type="entry name" value="Transcription_factor_COE_CS"/>
</dbReference>
<dbReference type="OrthoDB" id="25246at2759"/>
<dbReference type="PROSITE" id="PS01345">
    <property type="entry name" value="COE"/>
    <property type="match status" value="1"/>
</dbReference>
<evidence type="ECO:0000256" key="11">
    <source>
        <dbReference type="RuleBase" id="RU004489"/>
    </source>
</evidence>
<name>A0A813M5W6_9BILA</name>
<dbReference type="Gene3D" id="2.60.40.3180">
    <property type="entry name" value="Transcription factor COE1, DNA-binding domain"/>
    <property type="match status" value="1"/>
</dbReference>
<keyword evidence="6 11" id="KW-0805">Transcription regulation</keyword>
<organism evidence="14 15">
    <name type="scientific">Brachionus calyciflorus</name>
    <dbReference type="NCBI Taxonomy" id="104777"/>
    <lineage>
        <taxon>Eukaryota</taxon>
        <taxon>Metazoa</taxon>
        <taxon>Spiralia</taxon>
        <taxon>Gnathifera</taxon>
        <taxon>Rotifera</taxon>
        <taxon>Eurotatoria</taxon>
        <taxon>Monogononta</taxon>
        <taxon>Pseudotrocha</taxon>
        <taxon>Ploima</taxon>
        <taxon>Brachionidae</taxon>
        <taxon>Brachionus</taxon>
    </lineage>
</organism>
<dbReference type="EMBL" id="CAJNOC010000004">
    <property type="protein sequence ID" value="CAF0703878.1"/>
    <property type="molecule type" value="Genomic_DNA"/>
</dbReference>
<dbReference type="InterPro" id="IPR002909">
    <property type="entry name" value="IPT_dom"/>
</dbReference>
<dbReference type="GO" id="GO:0008270">
    <property type="term" value="F:zinc ion binding"/>
    <property type="evidence" value="ECO:0007669"/>
    <property type="project" value="UniProtKB-KW"/>
</dbReference>
<evidence type="ECO:0000256" key="10">
    <source>
        <dbReference type="ARBA" id="ARBA00023242"/>
    </source>
</evidence>
<dbReference type="GO" id="GO:0005634">
    <property type="term" value="C:nucleus"/>
    <property type="evidence" value="ECO:0007669"/>
    <property type="project" value="UniProtKB-SubCell"/>
</dbReference>
<reference evidence="14" key="1">
    <citation type="submission" date="2021-02" db="EMBL/GenBank/DDBJ databases">
        <authorList>
            <person name="Nowell W R."/>
        </authorList>
    </citation>
    <scope>NUCLEOTIDE SEQUENCE</scope>
    <source>
        <strain evidence="14">Ploen Becks lab</strain>
    </source>
</reference>
<gene>
    <name evidence="14" type="ORF">OXX778_LOCUS97</name>
</gene>
<dbReference type="SMART" id="SM00429">
    <property type="entry name" value="IPT"/>
    <property type="match status" value="1"/>
</dbReference>
<keyword evidence="10 11" id="KW-0539">Nucleus</keyword>
<evidence type="ECO:0000256" key="1">
    <source>
        <dbReference type="ARBA" id="ARBA00004123"/>
    </source>
</evidence>
<evidence type="ECO:0000259" key="13">
    <source>
        <dbReference type="SMART" id="SM00429"/>
    </source>
</evidence>
<dbReference type="PANTHER" id="PTHR10747">
    <property type="entry name" value="TRANSCRIPTION FACTOR COE FAMILY MEMBER"/>
    <property type="match status" value="1"/>
</dbReference>
<sequence>MEIQPRGPSLSTLSLLKEEPLRGWMHHQQHQQFQHQHQQHLLLNHHQALLHDQANLVGLHRAHFEKQPPNNLRKSNFFHFVIALYDRNGQPVEIERTAFIGFVEKELEVDGLKTMNGIHYRLNLLYQNGIRQEQDIFIRMIDSVTKLPIIYEGQDKNPEMCRVLLTHEVMCSRCCDKKSCGNRNETPSDPVIIDRFFLKFFLKCNQNCLKNAGNPRDMRRFQVVISQTVSVDGHLLAISDNMFVHNNSKHGRRTRRMDPNETGSISSSSTPSAQLSTPVIKAVCPSEGPVTGGTTVVIVGENFFEGLQVVFGSALLWGEVITPHAIKVQVPQRHSGPCDVTLSFKGKQFCRDMPGRFVYTPISDTSMEYGLQRLQKYITRYPGDPDRLSKDILVKRAADLLEQWYSMSGNPHHFALPTPPSDHDAENSYNNGYANNFDAYSRGGQSSNMSSPRGGYHNTTSSSSSSSSSCQYNNSAYTTPTSANSAAAVAVFGNTVPSPVFLNGMSNLMNSAFSSVGHFGLGVPK</sequence>
<dbReference type="InterPro" id="IPR013783">
    <property type="entry name" value="Ig-like_fold"/>
</dbReference>
<dbReference type="CDD" id="cd11606">
    <property type="entry name" value="COE_DBD"/>
    <property type="match status" value="1"/>
</dbReference>
<evidence type="ECO:0000256" key="3">
    <source>
        <dbReference type="ARBA" id="ARBA00022723"/>
    </source>
</evidence>
<protein>
    <recommendedName>
        <fullName evidence="13">IPT/TIG domain-containing protein</fullName>
    </recommendedName>
</protein>
<dbReference type="Pfam" id="PF16422">
    <property type="entry name" value="COE1_DBD"/>
    <property type="match status" value="1"/>
</dbReference>
<dbReference type="InterPro" id="IPR014756">
    <property type="entry name" value="Ig_E-set"/>
</dbReference>
<keyword evidence="7 11" id="KW-0238">DNA-binding</keyword>
<keyword evidence="11" id="KW-0217">Developmental protein</keyword>
<proteinExistence type="inferred from homology"/>
<dbReference type="SUPFAM" id="SSF81296">
    <property type="entry name" value="E set domains"/>
    <property type="match status" value="1"/>
</dbReference>
<feature type="region of interest" description="Disordered" evidence="12">
    <location>
        <begin position="248"/>
        <end position="272"/>
    </location>
</feature>
<dbReference type="AlphaFoldDB" id="A0A813M5W6"/>
<comment type="subcellular location">
    <subcellularLocation>
        <location evidence="1 11">Nucleus</location>
    </subcellularLocation>
</comment>
<dbReference type="GO" id="GO:0003677">
    <property type="term" value="F:DNA binding"/>
    <property type="evidence" value="ECO:0007669"/>
    <property type="project" value="UniProtKB-KW"/>
</dbReference>
<dbReference type="InterPro" id="IPR032200">
    <property type="entry name" value="COE_DBD"/>
</dbReference>
<dbReference type="Gene3D" id="1.10.287.4280">
    <property type="match status" value="1"/>
</dbReference>
<evidence type="ECO:0000256" key="9">
    <source>
        <dbReference type="ARBA" id="ARBA00023163"/>
    </source>
</evidence>
<feature type="region of interest" description="Disordered" evidence="12">
    <location>
        <begin position="440"/>
        <end position="475"/>
    </location>
</feature>
<feature type="compositionally biased region" description="Low complexity" evidence="12">
    <location>
        <begin position="262"/>
        <end position="272"/>
    </location>
</feature>
<dbReference type="Proteomes" id="UP000663879">
    <property type="component" value="Unassembled WGS sequence"/>
</dbReference>
<dbReference type="Pfam" id="PF16423">
    <property type="entry name" value="COE1_HLH"/>
    <property type="match status" value="1"/>
</dbReference>
<keyword evidence="8" id="KW-0010">Activator</keyword>
<feature type="domain" description="IPT/TIG" evidence="13">
    <location>
        <begin position="277"/>
        <end position="360"/>
    </location>
</feature>
<evidence type="ECO:0000256" key="6">
    <source>
        <dbReference type="ARBA" id="ARBA00023015"/>
    </source>
</evidence>
<dbReference type="GO" id="GO:0006355">
    <property type="term" value="P:regulation of DNA-templated transcription"/>
    <property type="evidence" value="ECO:0007669"/>
    <property type="project" value="InterPro"/>
</dbReference>
<dbReference type="Gene3D" id="2.60.40.10">
    <property type="entry name" value="Immunoglobulins"/>
    <property type="match status" value="1"/>
</dbReference>
<evidence type="ECO:0000256" key="2">
    <source>
        <dbReference type="ARBA" id="ARBA00010340"/>
    </source>
</evidence>
<evidence type="ECO:0000313" key="15">
    <source>
        <dbReference type="Proteomes" id="UP000663879"/>
    </source>
</evidence>
<evidence type="ECO:0000256" key="8">
    <source>
        <dbReference type="ARBA" id="ARBA00023159"/>
    </source>
</evidence>
<evidence type="ECO:0000313" key="14">
    <source>
        <dbReference type="EMBL" id="CAF0703878.1"/>
    </source>
</evidence>
<evidence type="ECO:0000256" key="7">
    <source>
        <dbReference type="ARBA" id="ARBA00023125"/>
    </source>
</evidence>
<evidence type="ECO:0000256" key="4">
    <source>
        <dbReference type="ARBA" id="ARBA00022771"/>
    </source>
</evidence>
<keyword evidence="3 11" id="KW-0479">Metal-binding</keyword>
<dbReference type="Pfam" id="PF01833">
    <property type="entry name" value="TIG"/>
    <property type="match status" value="1"/>
</dbReference>
<accession>A0A813M5W6</accession>
<comment type="caution">
    <text evidence="14">The sequence shown here is derived from an EMBL/GenBank/DDBJ whole genome shotgun (WGS) entry which is preliminary data.</text>
</comment>
<dbReference type="InterPro" id="IPR038173">
    <property type="entry name" value="COE_DBD_sf"/>
</dbReference>